<dbReference type="InterPro" id="IPR007627">
    <property type="entry name" value="RNA_pol_sigma70_r2"/>
</dbReference>
<dbReference type="InterPro" id="IPR039425">
    <property type="entry name" value="RNA_pol_sigma-70-like"/>
</dbReference>
<dbReference type="Gene3D" id="1.10.10.10">
    <property type="entry name" value="Winged helix-like DNA-binding domain superfamily/Winged helix DNA-binding domain"/>
    <property type="match status" value="1"/>
</dbReference>
<geneLocation type="plasmid" evidence="9 10">
    <name>unnamed1</name>
</geneLocation>
<feature type="domain" description="RNA polymerase sigma factor 70 region 4 type 2" evidence="8">
    <location>
        <begin position="152"/>
        <end position="200"/>
    </location>
</feature>
<evidence type="ECO:0000256" key="6">
    <source>
        <dbReference type="RuleBase" id="RU000716"/>
    </source>
</evidence>
<evidence type="ECO:0000313" key="9">
    <source>
        <dbReference type="EMBL" id="QOL52282.1"/>
    </source>
</evidence>
<dbReference type="InterPro" id="IPR014284">
    <property type="entry name" value="RNA_pol_sigma-70_dom"/>
</dbReference>
<evidence type="ECO:0000256" key="4">
    <source>
        <dbReference type="ARBA" id="ARBA00023125"/>
    </source>
</evidence>
<dbReference type="RefSeq" id="WP_193689244.1">
    <property type="nucleotide sequence ID" value="NZ_CP062942.1"/>
</dbReference>
<dbReference type="GO" id="GO:0006352">
    <property type="term" value="P:DNA-templated transcription initiation"/>
    <property type="evidence" value="ECO:0007669"/>
    <property type="project" value="InterPro"/>
</dbReference>
<dbReference type="AlphaFoldDB" id="A0A7L9UDH9"/>
<reference evidence="9 10" key="1">
    <citation type="submission" date="2020-10" db="EMBL/GenBank/DDBJ databases">
        <title>Genome sequencing of Massilia sp. LPB0304.</title>
        <authorList>
            <person name="Kim J."/>
        </authorList>
    </citation>
    <scope>NUCLEOTIDE SEQUENCE [LARGE SCALE GENOMIC DNA]</scope>
    <source>
        <strain evidence="9 10">LPB0304</strain>
        <plasmid evidence="9 10">unnamed1</plasmid>
    </source>
</reference>
<dbReference type="NCBIfam" id="TIGR02937">
    <property type="entry name" value="sigma70-ECF"/>
    <property type="match status" value="1"/>
</dbReference>
<dbReference type="EMBL" id="CP062942">
    <property type="protein sequence ID" value="QOL52282.1"/>
    <property type="molecule type" value="Genomic_DNA"/>
</dbReference>
<proteinExistence type="inferred from homology"/>
<dbReference type="SUPFAM" id="SSF88946">
    <property type="entry name" value="Sigma2 domain of RNA polymerase sigma factors"/>
    <property type="match status" value="1"/>
</dbReference>
<dbReference type="KEGG" id="mlir:LPB04_23500"/>
<evidence type="ECO:0000259" key="8">
    <source>
        <dbReference type="Pfam" id="PF08281"/>
    </source>
</evidence>
<dbReference type="Pfam" id="PF08281">
    <property type="entry name" value="Sigma70_r4_2"/>
    <property type="match status" value="1"/>
</dbReference>
<keyword evidence="10" id="KW-1185">Reference proteome</keyword>
<dbReference type="SUPFAM" id="SSF88659">
    <property type="entry name" value="Sigma3 and sigma4 domains of RNA polymerase sigma factors"/>
    <property type="match status" value="1"/>
</dbReference>
<keyword evidence="9" id="KW-0614">Plasmid</keyword>
<dbReference type="InterPro" id="IPR036388">
    <property type="entry name" value="WH-like_DNA-bd_sf"/>
</dbReference>
<protein>
    <recommendedName>
        <fullName evidence="6">RNA polymerase sigma factor</fullName>
    </recommendedName>
</protein>
<keyword evidence="5 6" id="KW-0804">Transcription</keyword>
<evidence type="ECO:0000256" key="5">
    <source>
        <dbReference type="ARBA" id="ARBA00023163"/>
    </source>
</evidence>
<dbReference type="PROSITE" id="PS01063">
    <property type="entry name" value="SIGMA70_ECF"/>
    <property type="match status" value="1"/>
</dbReference>
<dbReference type="Proteomes" id="UP000593875">
    <property type="component" value="Plasmid unnamed1"/>
</dbReference>
<dbReference type="Gene3D" id="1.10.1740.10">
    <property type="match status" value="1"/>
</dbReference>
<gene>
    <name evidence="9" type="ORF">LPB04_23500</name>
</gene>
<evidence type="ECO:0000259" key="7">
    <source>
        <dbReference type="Pfam" id="PF04542"/>
    </source>
</evidence>
<evidence type="ECO:0000256" key="1">
    <source>
        <dbReference type="ARBA" id="ARBA00010641"/>
    </source>
</evidence>
<accession>A0A7L9UDH9</accession>
<keyword evidence="3 6" id="KW-0731">Sigma factor</keyword>
<feature type="domain" description="RNA polymerase sigma-70 region 2" evidence="7">
    <location>
        <begin position="44"/>
        <end position="111"/>
    </location>
</feature>
<dbReference type="PANTHER" id="PTHR43133">
    <property type="entry name" value="RNA POLYMERASE ECF-TYPE SIGMA FACTO"/>
    <property type="match status" value="1"/>
</dbReference>
<dbReference type="Pfam" id="PF04542">
    <property type="entry name" value="Sigma70_r2"/>
    <property type="match status" value="1"/>
</dbReference>
<name>A0A7L9UDH9_9BURK</name>
<dbReference type="InterPro" id="IPR013325">
    <property type="entry name" value="RNA_pol_sigma_r2"/>
</dbReference>
<sequence>MDSVTERSIMLPYNMRHIMISDLSCDDTLIQHARQGEGKAFDCLMKRYRGRVMRVVSMLISNPEDAEDVVQETFLKAFRGLNGFRNEASFFTWLYRIATNVSKNYLRGKHRHELIFSRVNFDSAPTNSNLENSLELDTPELLLIGKQVESSIRFAIAQLPDDIRDTLALQLYDSLSNDQISKRLACPTATVRTRIFRARAATKNYLERC</sequence>
<dbReference type="GO" id="GO:0003677">
    <property type="term" value="F:DNA binding"/>
    <property type="evidence" value="ECO:0007669"/>
    <property type="project" value="UniProtKB-KW"/>
</dbReference>
<dbReference type="GO" id="GO:0016987">
    <property type="term" value="F:sigma factor activity"/>
    <property type="evidence" value="ECO:0007669"/>
    <property type="project" value="UniProtKB-KW"/>
</dbReference>
<dbReference type="InterPro" id="IPR013324">
    <property type="entry name" value="RNA_pol_sigma_r3/r4-like"/>
</dbReference>
<evidence type="ECO:0000313" key="10">
    <source>
        <dbReference type="Proteomes" id="UP000593875"/>
    </source>
</evidence>
<dbReference type="InterPro" id="IPR013249">
    <property type="entry name" value="RNA_pol_sigma70_r4_t2"/>
</dbReference>
<dbReference type="PANTHER" id="PTHR43133:SF53">
    <property type="entry name" value="ECF RNA POLYMERASE SIGMA-E FACTOR"/>
    <property type="match status" value="1"/>
</dbReference>
<organism evidence="9 10">
    <name type="scientific">Massilia litorea</name>
    <dbReference type="NCBI Taxonomy" id="2769491"/>
    <lineage>
        <taxon>Bacteria</taxon>
        <taxon>Pseudomonadati</taxon>
        <taxon>Pseudomonadota</taxon>
        <taxon>Betaproteobacteria</taxon>
        <taxon>Burkholderiales</taxon>
        <taxon>Oxalobacteraceae</taxon>
        <taxon>Telluria group</taxon>
        <taxon>Massilia</taxon>
    </lineage>
</organism>
<comment type="similarity">
    <text evidence="1 6">Belongs to the sigma-70 factor family. ECF subfamily.</text>
</comment>
<keyword evidence="4 6" id="KW-0238">DNA-binding</keyword>
<dbReference type="InterPro" id="IPR000838">
    <property type="entry name" value="RNA_pol_sigma70_ECF_CS"/>
</dbReference>
<evidence type="ECO:0000256" key="2">
    <source>
        <dbReference type="ARBA" id="ARBA00023015"/>
    </source>
</evidence>
<keyword evidence="2 6" id="KW-0805">Transcription regulation</keyword>
<evidence type="ECO:0000256" key="3">
    <source>
        <dbReference type="ARBA" id="ARBA00023082"/>
    </source>
</evidence>